<feature type="region of interest" description="Disordered" evidence="14">
    <location>
        <begin position="307"/>
        <end position="328"/>
    </location>
</feature>
<accession>A0A7S0GGD2</accession>
<dbReference type="PROSITE" id="PS50868">
    <property type="entry name" value="POST_SET"/>
    <property type="match status" value="1"/>
</dbReference>
<evidence type="ECO:0008006" key="19">
    <source>
        <dbReference type="Google" id="ProtNLM"/>
    </source>
</evidence>
<dbReference type="GO" id="GO:0008270">
    <property type="term" value="F:zinc ion binding"/>
    <property type="evidence" value="ECO:0007669"/>
    <property type="project" value="UniProtKB-KW"/>
</dbReference>
<dbReference type="Pfam" id="PF05964">
    <property type="entry name" value="FYRN"/>
    <property type="match status" value="1"/>
</dbReference>
<dbReference type="PROSITE" id="PS51543">
    <property type="entry name" value="FYRC"/>
    <property type="match status" value="1"/>
</dbReference>
<keyword evidence="13" id="KW-0539">Nucleus</keyword>
<feature type="domain" description="Post-SET" evidence="16">
    <location>
        <begin position="509"/>
        <end position="525"/>
    </location>
</feature>
<evidence type="ECO:0000256" key="3">
    <source>
        <dbReference type="ARBA" id="ARBA00022603"/>
    </source>
</evidence>
<dbReference type="Pfam" id="PF13771">
    <property type="entry name" value="zf-HC5HC2H"/>
    <property type="match status" value="1"/>
</dbReference>
<dbReference type="GO" id="GO:0032259">
    <property type="term" value="P:methylation"/>
    <property type="evidence" value="ECO:0007669"/>
    <property type="project" value="UniProtKB-KW"/>
</dbReference>
<keyword evidence="10" id="KW-0156">Chromatin regulator</keyword>
<keyword evidence="3" id="KW-0489">Methyltransferase</keyword>
<dbReference type="Gene3D" id="2.170.270.10">
    <property type="entry name" value="SET domain"/>
    <property type="match status" value="1"/>
</dbReference>
<dbReference type="InterPro" id="IPR003616">
    <property type="entry name" value="Post-SET_dom"/>
</dbReference>
<evidence type="ECO:0000256" key="6">
    <source>
        <dbReference type="ARBA" id="ARBA00022723"/>
    </source>
</evidence>
<dbReference type="EMBL" id="HBEL01030420">
    <property type="protein sequence ID" value="CAD8418046.1"/>
    <property type="molecule type" value="Transcribed_RNA"/>
</dbReference>
<evidence type="ECO:0000259" key="15">
    <source>
        <dbReference type="PROSITE" id="PS50280"/>
    </source>
</evidence>
<evidence type="ECO:0000313" key="18">
    <source>
        <dbReference type="EMBL" id="CAD8418046.1"/>
    </source>
</evidence>
<evidence type="ECO:0000256" key="5">
    <source>
        <dbReference type="ARBA" id="ARBA00022691"/>
    </source>
</evidence>
<comment type="subcellular location">
    <subcellularLocation>
        <location evidence="1">Nucleus</location>
    </subcellularLocation>
</comment>
<dbReference type="SMART" id="SM00317">
    <property type="entry name" value="SET"/>
    <property type="match status" value="1"/>
</dbReference>
<evidence type="ECO:0000256" key="9">
    <source>
        <dbReference type="ARBA" id="ARBA00022833"/>
    </source>
</evidence>
<dbReference type="GO" id="GO:0005654">
    <property type="term" value="C:nucleoplasm"/>
    <property type="evidence" value="ECO:0007669"/>
    <property type="project" value="UniProtKB-ARBA"/>
</dbReference>
<dbReference type="Gene3D" id="3.30.160.360">
    <property type="match status" value="1"/>
</dbReference>
<keyword evidence="6" id="KW-0479">Metal-binding</keyword>
<dbReference type="InterPro" id="IPR003888">
    <property type="entry name" value="FYrich_N"/>
</dbReference>
<sequence>MPFGNWVHASCALWSSEVWEEGSGGQIRSVDKARQRGTKLKCFGCGRPGATLGCHKANCPSNFHFPCAYACGSVFTQNREMYCRNHRNFATDVLPLDRASFEHQKTLRIVDKASSEGGDNFPCFRVGALVVQSLGNICTESDGFHSKHYITPLGYTATRIFWSFVKARTRTLYILKVNETKQSEPLFTVRAIDNPTVVIQGKNVVEAYNNLMKQVMNANKHCFSNRDLFSRLPMKRKGSALYGLNGPQFFGFGLHHVRKALELLPGSEALAVPLTRKSSVYRFCYNNPNICDMTELQRRRAVSAAEKALENSSGSARTEGMSAVDKSGGSGRITRALVRSADEDVGFESGSVRTKNKNGELTFDKESNQAKYAEMKSVPLENRLAAKRSHIHGWGLFTKVDLARHAMIIEYMGEVVSQSIADKRERAYEMSGIGSCYMFRLDSQRIVDATMIGCMARFMNHCCSPNAYAKIITVETDKGLEKKIGIFANRDIGGGEEITYDYKFAVEDGSLRCTCGAPTCTGRMN</sequence>
<dbReference type="InterPro" id="IPR034732">
    <property type="entry name" value="EPHD"/>
</dbReference>
<organism evidence="18">
    <name type="scientific">Proboscia inermis</name>
    <dbReference type="NCBI Taxonomy" id="420281"/>
    <lineage>
        <taxon>Eukaryota</taxon>
        <taxon>Sar</taxon>
        <taxon>Stramenopiles</taxon>
        <taxon>Ochrophyta</taxon>
        <taxon>Bacillariophyta</taxon>
        <taxon>Coscinodiscophyceae</taxon>
        <taxon>Rhizosoleniophycidae</taxon>
        <taxon>Rhizosoleniales</taxon>
        <taxon>Rhizosoleniaceae</taxon>
        <taxon>Proboscia</taxon>
    </lineage>
</organism>
<keyword evidence="4" id="KW-0808">Transferase</keyword>
<evidence type="ECO:0000256" key="7">
    <source>
        <dbReference type="ARBA" id="ARBA00022737"/>
    </source>
</evidence>
<evidence type="ECO:0000256" key="8">
    <source>
        <dbReference type="ARBA" id="ARBA00022771"/>
    </source>
</evidence>
<name>A0A7S0GGD2_9STRA</name>
<dbReference type="GO" id="GO:0006325">
    <property type="term" value="P:chromatin organization"/>
    <property type="evidence" value="ECO:0007669"/>
    <property type="project" value="UniProtKB-KW"/>
</dbReference>
<dbReference type="PROSITE" id="PS51542">
    <property type="entry name" value="FYRN"/>
    <property type="match status" value="1"/>
</dbReference>
<keyword evidence="8" id="KW-0863">Zinc-finger</keyword>
<evidence type="ECO:0000256" key="13">
    <source>
        <dbReference type="ARBA" id="ARBA00023242"/>
    </source>
</evidence>
<feature type="domain" description="SET" evidence="15">
    <location>
        <begin position="382"/>
        <end position="503"/>
    </location>
</feature>
<evidence type="ECO:0000259" key="17">
    <source>
        <dbReference type="PROSITE" id="PS51805"/>
    </source>
</evidence>
<dbReference type="PANTHER" id="PTHR45888">
    <property type="entry name" value="HL01030P-RELATED"/>
    <property type="match status" value="1"/>
</dbReference>
<dbReference type="Pfam" id="PF05965">
    <property type="entry name" value="FYRC"/>
    <property type="match status" value="1"/>
</dbReference>
<dbReference type="PROSITE" id="PS51805">
    <property type="entry name" value="EPHD"/>
    <property type="match status" value="1"/>
</dbReference>
<dbReference type="InterPro" id="IPR013083">
    <property type="entry name" value="Znf_RING/FYVE/PHD"/>
</dbReference>
<protein>
    <recommendedName>
        <fullName evidence="19">Histone-lysine N-methyltransferase</fullName>
    </recommendedName>
</protein>
<keyword evidence="7" id="KW-0677">Repeat</keyword>
<feature type="domain" description="PHD-type" evidence="17">
    <location>
        <begin position="1"/>
        <end position="87"/>
    </location>
</feature>
<dbReference type="GO" id="GO:0008168">
    <property type="term" value="F:methyltransferase activity"/>
    <property type="evidence" value="ECO:0007669"/>
    <property type="project" value="UniProtKB-KW"/>
</dbReference>
<dbReference type="AlphaFoldDB" id="A0A7S0GGD2"/>
<keyword evidence="11" id="KW-0805">Transcription regulation</keyword>
<evidence type="ECO:0000259" key="16">
    <source>
        <dbReference type="PROSITE" id="PS50868"/>
    </source>
</evidence>
<evidence type="ECO:0000256" key="12">
    <source>
        <dbReference type="ARBA" id="ARBA00023163"/>
    </source>
</evidence>
<keyword evidence="5" id="KW-0949">S-adenosyl-L-methionine</keyword>
<evidence type="ECO:0000256" key="2">
    <source>
        <dbReference type="ARBA" id="ARBA00022553"/>
    </source>
</evidence>
<evidence type="ECO:0000256" key="4">
    <source>
        <dbReference type="ARBA" id="ARBA00022679"/>
    </source>
</evidence>
<gene>
    <name evidence="18" type="ORF">PINE0816_LOCUS14181</name>
</gene>
<keyword evidence="2" id="KW-0597">Phosphoprotein</keyword>
<dbReference type="InterPro" id="IPR003889">
    <property type="entry name" value="FYrich_C"/>
</dbReference>
<keyword evidence="12" id="KW-0804">Transcription</keyword>
<evidence type="ECO:0000256" key="11">
    <source>
        <dbReference type="ARBA" id="ARBA00023015"/>
    </source>
</evidence>
<keyword evidence="9" id="KW-0862">Zinc</keyword>
<dbReference type="InterPro" id="IPR001214">
    <property type="entry name" value="SET_dom"/>
</dbReference>
<dbReference type="InterPro" id="IPR046341">
    <property type="entry name" value="SET_dom_sf"/>
</dbReference>
<evidence type="ECO:0000256" key="14">
    <source>
        <dbReference type="SAM" id="MobiDB-lite"/>
    </source>
</evidence>
<evidence type="ECO:0000256" key="10">
    <source>
        <dbReference type="ARBA" id="ARBA00022853"/>
    </source>
</evidence>
<reference evidence="18" key="1">
    <citation type="submission" date="2021-01" db="EMBL/GenBank/DDBJ databases">
        <authorList>
            <person name="Corre E."/>
            <person name="Pelletier E."/>
            <person name="Niang G."/>
            <person name="Scheremetjew M."/>
            <person name="Finn R."/>
            <person name="Kale V."/>
            <person name="Holt S."/>
            <person name="Cochrane G."/>
            <person name="Meng A."/>
            <person name="Brown T."/>
            <person name="Cohen L."/>
        </authorList>
    </citation>
    <scope>NUCLEOTIDE SEQUENCE</scope>
    <source>
        <strain evidence="18">CCAP1064/1</strain>
    </source>
</reference>
<dbReference type="Gene3D" id="3.30.40.10">
    <property type="entry name" value="Zinc/RING finger domain, C3HC4 (zinc finger)"/>
    <property type="match status" value="1"/>
</dbReference>
<proteinExistence type="predicted"/>
<evidence type="ECO:0000256" key="1">
    <source>
        <dbReference type="ARBA" id="ARBA00004123"/>
    </source>
</evidence>
<dbReference type="SMART" id="SM00541">
    <property type="entry name" value="FYRN"/>
    <property type="match status" value="1"/>
</dbReference>
<dbReference type="CDD" id="cd10518">
    <property type="entry name" value="SET_SETD1-like"/>
    <property type="match status" value="1"/>
</dbReference>
<dbReference type="PROSITE" id="PS50280">
    <property type="entry name" value="SET"/>
    <property type="match status" value="1"/>
</dbReference>
<dbReference type="PANTHER" id="PTHR45888:SF5">
    <property type="entry name" value="D4, ISOFORM A"/>
    <property type="match status" value="1"/>
</dbReference>
<dbReference type="Pfam" id="PF00856">
    <property type="entry name" value="SET"/>
    <property type="match status" value="1"/>
</dbReference>
<dbReference type="SUPFAM" id="SSF82199">
    <property type="entry name" value="SET domain"/>
    <property type="match status" value="1"/>
</dbReference>